<evidence type="ECO:0000313" key="2">
    <source>
        <dbReference type="Proteomes" id="UP000316304"/>
    </source>
</evidence>
<dbReference type="InterPro" id="IPR023430">
    <property type="entry name" value="Pept_HybD-like_dom_sf"/>
</dbReference>
<name>A0A5C6CDF2_9BACT</name>
<proteinExistence type="predicted"/>
<dbReference type="Proteomes" id="UP000316304">
    <property type="component" value="Unassembled WGS sequence"/>
</dbReference>
<reference evidence="1 2" key="1">
    <citation type="submission" date="2019-02" db="EMBL/GenBank/DDBJ databases">
        <title>Deep-cultivation of Planctomycetes and their phenomic and genomic characterization uncovers novel biology.</title>
        <authorList>
            <person name="Wiegand S."/>
            <person name="Jogler M."/>
            <person name="Boedeker C."/>
            <person name="Pinto D."/>
            <person name="Vollmers J."/>
            <person name="Rivas-Marin E."/>
            <person name="Kohn T."/>
            <person name="Peeters S.H."/>
            <person name="Heuer A."/>
            <person name="Rast P."/>
            <person name="Oberbeckmann S."/>
            <person name="Bunk B."/>
            <person name="Jeske O."/>
            <person name="Meyerdierks A."/>
            <person name="Storesund J.E."/>
            <person name="Kallscheuer N."/>
            <person name="Luecker S."/>
            <person name="Lage O.M."/>
            <person name="Pohl T."/>
            <person name="Merkel B.J."/>
            <person name="Hornburger P."/>
            <person name="Mueller R.-W."/>
            <person name="Bruemmer F."/>
            <person name="Labrenz M."/>
            <person name="Spormann A.M."/>
            <person name="Op Den Camp H."/>
            <person name="Overmann J."/>
            <person name="Amann R."/>
            <person name="Jetten M.S.M."/>
            <person name="Mascher T."/>
            <person name="Medema M.H."/>
            <person name="Devos D.P."/>
            <person name="Kaster A.-K."/>
            <person name="Ovreas L."/>
            <person name="Rohde M."/>
            <person name="Galperin M.Y."/>
            <person name="Jogler C."/>
        </authorList>
    </citation>
    <scope>NUCLEOTIDE SEQUENCE [LARGE SCALE GENOMIC DNA]</scope>
    <source>
        <strain evidence="1 2">Pla52o</strain>
    </source>
</reference>
<dbReference type="EMBL" id="SJPT01000005">
    <property type="protein sequence ID" value="TWU22268.1"/>
    <property type="molecule type" value="Genomic_DNA"/>
</dbReference>
<evidence type="ECO:0000313" key="1">
    <source>
        <dbReference type="EMBL" id="TWU22268.1"/>
    </source>
</evidence>
<protein>
    <recommendedName>
        <fullName evidence="3">Hydrogenase maturation protease</fullName>
    </recommendedName>
</protein>
<dbReference type="Gene3D" id="3.40.50.1450">
    <property type="entry name" value="HybD-like"/>
    <property type="match status" value="1"/>
</dbReference>
<organism evidence="1 2">
    <name type="scientific">Novipirellula galeiformis</name>
    <dbReference type="NCBI Taxonomy" id="2528004"/>
    <lineage>
        <taxon>Bacteria</taxon>
        <taxon>Pseudomonadati</taxon>
        <taxon>Planctomycetota</taxon>
        <taxon>Planctomycetia</taxon>
        <taxon>Pirellulales</taxon>
        <taxon>Pirellulaceae</taxon>
        <taxon>Novipirellula</taxon>
    </lineage>
</organism>
<dbReference type="AlphaFoldDB" id="A0A5C6CDF2"/>
<dbReference type="RefSeq" id="WP_146595463.1">
    <property type="nucleotide sequence ID" value="NZ_SJPT01000005.1"/>
</dbReference>
<keyword evidence="2" id="KW-1185">Reference proteome</keyword>
<gene>
    <name evidence="1" type="ORF">Pla52o_33240</name>
</gene>
<dbReference type="SUPFAM" id="SSF53163">
    <property type="entry name" value="HybD-like"/>
    <property type="match status" value="1"/>
</dbReference>
<comment type="caution">
    <text evidence="1">The sequence shown here is derived from an EMBL/GenBank/DDBJ whole genome shotgun (WGS) entry which is preliminary data.</text>
</comment>
<sequence>MNVNPSGQVVLGLGSLNGDDQFGWCVIDALLRSPIAVELHKIRHPIDILFWLDLASHVHVVDAAIGLPEHVCLWRLEGANPEHRNQIQMLPSHGTHDWGLSTTYRMAQSLGKPIERVTLWLGRAEAFQPQMAIGVDTQTALDVCLETLRKQLG</sequence>
<dbReference type="OrthoDB" id="9808862at2"/>
<evidence type="ECO:0008006" key="3">
    <source>
        <dbReference type="Google" id="ProtNLM"/>
    </source>
</evidence>
<accession>A0A5C6CDF2</accession>